<evidence type="ECO:0000313" key="8">
    <source>
        <dbReference type="EMBL" id="TCC58242.1"/>
    </source>
</evidence>
<keyword evidence="6" id="KW-1133">Transmembrane helix</keyword>
<comment type="caution">
    <text evidence="8">The sequence shown here is derived from an EMBL/GenBank/DDBJ whole genome shotgun (WGS) entry which is preliminary data.</text>
</comment>
<feature type="domain" description="Glycosyltransferase 2-like" evidence="7">
    <location>
        <begin position="7"/>
        <end position="171"/>
    </location>
</feature>
<organism evidence="8 9">
    <name type="scientific">Kribbella pittospori</name>
    <dbReference type="NCBI Taxonomy" id="722689"/>
    <lineage>
        <taxon>Bacteria</taxon>
        <taxon>Bacillati</taxon>
        <taxon>Actinomycetota</taxon>
        <taxon>Actinomycetes</taxon>
        <taxon>Propionibacteriales</taxon>
        <taxon>Kribbellaceae</taxon>
        <taxon>Kribbella</taxon>
    </lineage>
</organism>
<evidence type="ECO:0000256" key="2">
    <source>
        <dbReference type="ARBA" id="ARBA00006739"/>
    </source>
</evidence>
<dbReference type="RefSeq" id="WP_131361632.1">
    <property type="nucleotide sequence ID" value="NZ_SJKB01000009.1"/>
</dbReference>
<dbReference type="EMBL" id="SJKB01000009">
    <property type="protein sequence ID" value="TCC58242.1"/>
    <property type="molecule type" value="Genomic_DNA"/>
</dbReference>
<feature type="transmembrane region" description="Helical" evidence="6">
    <location>
        <begin position="247"/>
        <end position="275"/>
    </location>
</feature>
<dbReference type="Gene3D" id="3.90.550.10">
    <property type="entry name" value="Spore Coat Polysaccharide Biosynthesis Protein SpsA, Chain A"/>
    <property type="match status" value="1"/>
</dbReference>
<dbReference type="GO" id="GO:0016757">
    <property type="term" value="F:glycosyltransferase activity"/>
    <property type="evidence" value="ECO:0007669"/>
    <property type="project" value="UniProtKB-KW"/>
</dbReference>
<evidence type="ECO:0000256" key="3">
    <source>
        <dbReference type="ARBA" id="ARBA00022676"/>
    </source>
</evidence>
<dbReference type="Pfam" id="PF00535">
    <property type="entry name" value="Glycos_transf_2"/>
    <property type="match status" value="1"/>
</dbReference>
<evidence type="ECO:0000256" key="5">
    <source>
        <dbReference type="SAM" id="MobiDB-lite"/>
    </source>
</evidence>
<keyword evidence="6" id="KW-0812">Transmembrane</keyword>
<reference evidence="8 9" key="1">
    <citation type="submission" date="2019-02" db="EMBL/GenBank/DDBJ databases">
        <title>Kribbella capetownensis sp. nov. and Kribbella speibonae sp. nov., isolated from soil.</title>
        <authorList>
            <person name="Curtis S.M."/>
            <person name="Norton I."/>
            <person name="Everest G.J."/>
            <person name="Meyers P.R."/>
        </authorList>
    </citation>
    <scope>NUCLEOTIDE SEQUENCE [LARGE SCALE GENOMIC DNA]</scope>
    <source>
        <strain evidence="8 9">NRRL B-24813</strain>
    </source>
</reference>
<dbReference type="AlphaFoldDB" id="A0A4V2MA76"/>
<gene>
    <name evidence="8" type="ORF">E0H73_28425</name>
</gene>
<dbReference type="InterPro" id="IPR001173">
    <property type="entry name" value="Glyco_trans_2-like"/>
</dbReference>
<dbReference type="SUPFAM" id="SSF53448">
    <property type="entry name" value="Nucleotide-diphospho-sugar transferases"/>
    <property type="match status" value="1"/>
</dbReference>
<dbReference type="Proteomes" id="UP000291144">
    <property type="component" value="Unassembled WGS sequence"/>
</dbReference>
<comment type="similarity">
    <text evidence="2">Belongs to the glycosyltransferase 2 family.</text>
</comment>
<dbReference type="InterPro" id="IPR029044">
    <property type="entry name" value="Nucleotide-diphossugar_trans"/>
</dbReference>
<dbReference type="PANTHER" id="PTHR43179:SF12">
    <property type="entry name" value="GALACTOFURANOSYLTRANSFERASE GLFT2"/>
    <property type="match status" value="1"/>
</dbReference>
<keyword evidence="4 8" id="KW-0808">Transferase</keyword>
<evidence type="ECO:0000256" key="1">
    <source>
        <dbReference type="ARBA" id="ARBA00004776"/>
    </source>
</evidence>
<keyword evidence="6" id="KW-0472">Membrane</keyword>
<keyword evidence="9" id="KW-1185">Reference proteome</keyword>
<feature type="region of interest" description="Disordered" evidence="5">
    <location>
        <begin position="308"/>
        <end position="353"/>
    </location>
</feature>
<accession>A0A4V2MA76</accession>
<evidence type="ECO:0000256" key="4">
    <source>
        <dbReference type="ARBA" id="ARBA00022679"/>
    </source>
</evidence>
<keyword evidence="3" id="KW-0328">Glycosyltransferase</keyword>
<dbReference type="PANTHER" id="PTHR43179">
    <property type="entry name" value="RHAMNOSYLTRANSFERASE WBBL"/>
    <property type="match status" value="1"/>
</dbReference>
<name>A0A4V2MA76_9ACTN</name>
<dbReference type="OrthoDB" id="3180470at2"/>
<evidence type="ECO:0000313" key="9">
    <source>
        <dbReference type="Proteomes" id="UP000291144"/>
    </source>
</evidence>
<dbReference type="CDD" id="cd00761">
    <property type="entry name" value="Glyco_tranf_GTA_type"/>
    <property type="match status" value="1"/>
</dbReference>
<protein>
    <submittedName>
        <fullName evidence="8">Glycosyltransferase</fullName>
    </submittedName>
</protein>
<proteinExistence type="inferred from homology"/>
<sequence>MSTSVAIAVITFRRPALLHALLTSLQAQELPAEFDYGIRIVVVDNDADGSAARVLEEFGEGTPYPIESVVEAEPGIPFARERSVELCWNDDALIFVDDDEVAPPGWLASLLRAWEATGADVVTGPVKGNLPDGAPPWNKYSDVHDSTGRHATGEDLRKAYTNNTLVSRRVYHTVTPGFHPAFRYTGSSDLHFFLRVHRAGFRIVWCEEAVIFEDVPAGRTTLSWLVRRAFRSGSGDTISRLLIRRGAISYVLVLAYASARVISAIGFALAGLLLGRKSHLLKAVRRFFSGVGSLAGIVGINHDEYRERHGAERGPDGGEPVPGDLAGGAGAESAPVADQGSVPVADPPDARLP</sequence>
<comment type="pathway">
    <text evidence="1">Cell wall biogenesis; cell wall polysaccharide biosynthesis.</text>
</comment>
<evidence type="ECO:0000259" key="7">
    <source>
        <dbReference type="Pfam" id="PF00535"/>
    </source>
</evidence>
<evidence type="ECO:0000256" key="6">
    <source>
        <dbReference type="SAM" id="Phobius"/>
    </source>
</evidence>